<protein>
    <submittedName>
        <fullName evidence="3">Helix-turn-helix transcriptional regulator</fullName>
    </submittedName>
</protein>
<dbReference type="Gene3D" id="1.10.260.40">
    <property type="entry name" value="lambda repressor-like DNA-binding domains"/>
    <property type="match status" value="1"/>
</dbReference>
<dbReference type="InterPro" id="IPR010982">
    <property type="entry name" value="Lambda_DNA-bd_dom_sf"/>
</dbReference>
<organism evidence="3 4">
    <name type="scientific">Hyphobacterium lacteum</name>
    <dbReference type="NCBI Taxonomy" id="3116575"/>
    <lineage>
        <taxon>Bacteria</taxon>
        <taxon>Pseudomonadati</taxon>
        <taxon>Pseudomonadota</taxon>
        <taxon>Alphaproteobacteria</taxon>
        <taxon>Maricaulales</taxon>
        <taxon>Maricaulaceae</taxon>
        <taxon>Hyphobacterium</taxon>
    </lineage>
</organism>
<gene>
    <name evidence="3" type="ORF">V0U79_04850</name>
</gene>
<keyword evidence="1" id="KW-0238">DNA-binding</keyword>
<reference evidence="3 4" key="1">
    <citation type="submission" date="2024-01" db="EMBL/GenBank/DDBJ databases">
        <title>Hyphobacterium bacterium isolated from marine sediment.</title>
        <authorList>
            <person name="Zhao S."/>
        </authorList>
    </citation>
    <scope>NUCLEOTIDE SEQUENCE [LARGE SCALE GENOMIC DNA]</scope>
    <source>
        <strain evidence="4">HN65</strain>
    </source>
</reference>
<dbReference type="EMBL" id="JAZDRP010000003">
    <property type="protein sequence ID" value="MEE2525685.1"/>
    <property type="molecule type" value="Genomic_DNA"/>
</dbReference>
<accession>A0ABU7LP33</accession>
<proteinExistence type="predicted"/>
<dbReference type="SUPFAM" id="SSF47413">
    <property type="entry name" value="lambda repressor-like DNA-binding domains"/>
    <property type="match status" value="1"/>
</dbReference>
<dbReference type="PANTHER" id="PTHR46797:SF1">
    <property type="entry name" value="METHYLPHOSPHONATE SYNTHASE"/>
    <property type="match status" value="1"/>
</dbReference>
<sequence>MVERITKSELRALFCSRLKQARVKNQMTQSALAEACDLTVDMISRIERGKSFPSFNALARMIEVLGVHPSYLFGGPDQSVELGMTPIRRALHRRVDTLSPADLERVSSAIDLIVR</sequence>
<keyword evidence="4" id="KW-1185">Reference proteome</keyword>
<dbReference type="RefSeq" id="WP_330198349.1">
    <property type="nucleotide sequence ID" value="NZ_JAZDRP010000003.1"/>
</dbReference>
<dbReference type="InterPro" id="IPR050807">
    <property type="entry name" value="TransReg_Diox_bact_type"/>
</dbReference>
<dbReference type="InterPro" id="IPR001387">
    <property type="entry name" value="Cro/C1-type_HTH"/>
</dbReference>
<comment type="caution">
    <text evidence="3">The sequence shown here is derived from an EMBL/GenBank/DDBJ whole genome shotgun (WGS) entry which is preliminary data.</text>
</comment>
<evidence type="ECO:0000313" key="4">
    <source>
        <dbReference type="Proteomes" id="UP001354971"/>
    </source>
</evidence>
<dbReference type="Pfam" id="PF01381">
    <property type="entry name" value="HTH_3"/>
    <property type="match status" value="1"/>
</dbReference>
<name>A0ABU7LP33_9PROT</name>
<dbReference type="SMART" id="SM00530">
    <property type="entry name" value="HTH_XRE"/>
    <property type="match status" value="1"/>
</dbReference>
<evidence type="ECO:0000313" key="3">
    <source>
        <dbReference type="EMBL" id="MEE2525685.1"/>
    </source>
</evidence>
<dbReference type="PANTHER" id="PTHR46797">
    <property type="entry name" value="HTH-TYPE TRANSCRIPTIONAL REGULATOR"/>
    <property type="match status" value="1"/>
</dbReference>
<dbReference type="PROSITE" id="PS50943">
    <property type="entry name" value="HTH_CROC1"/>
    <property type="match status" value="1"/>
</dbReference>
<evidence type="ECO:0000259" key="2">
    <source>
        <dbReference type="PROSITE" id="PS50943"/>
    </source>
</evidence>
<feature type="domain" description="HTH cro/C1-type" evidence="2">
    <location>
        <begin position="18"/>
        <end position="72"/>
    </location>
</feature>
<dbReference type="Proteomes" id="UP001354971">
    <property type="component" value="Unassembled WGS sequence"/>
</dbReference>
<evidence type="ECO:0000256" key="1">
    <source>
        <dbReference type="ARBA" id="ARBA00023125"/>
    </source>
</evidence>
<dbReference type="CDD" id="cd00093">
    <property type="entry name" value="HTH_XRE"/>
    <property type="match status" value="1"/>
</dbReference>